<evidence type="ECO:0000256" key="2">
    <source>
        <dbReference type="ARBA" id="ARBA00022475"/>
    </source>
</evidence>
<sequence>MPTPRLRLLLQLALLVPFWAGGALLSSGLHLPVPGGVVGLGLLLAALAVGLVRVEWLADGAEWLFRHMLLFFIPAAVGVVDYPELFGREGLRAVAAIAISTALAMAATGAAVEWVSRRRGARA</sequence>
<dbReference type="PANTHER" id="PTHR33931:SF2">
    <property type="entry name" value="HOLIN-LIKE PROTEIN CIDA"/>
    <property type="match status" value="1"/>
</dbReference>
<accession>A0ABM7X674</accession>
<proteinExistence type="predicted"/>
<dbReference type="Pfam" id="PF03788">
    <property type="entry name" value="LrgA"/>
    <property type="match status" value="1"/>
</dbReference>
<dbReference type="Proteomes" id="UP001162734">
    <property type="component" value="Chromosome"/>
</dbReference>
<protein>
    <submittedName>
        <fullName evidence="7">CidA/LrgA family protein</fullName>
    </submittedName>
</protein>
<keyword evidence="4 6" id="KW-1133">Transmembrane helix</keyword>
<feature type="transmembrane region" description="Helical" evidence="6">
    <location>
        <begin position="33"/>
        <end position="52"/>
    </location>
</feature>
<evidence type="ECO:0000256" key="6">
    <source>
        <dbReference type="SAM" id="Phobius"/>
    </source>
</evidence>
<organism evidence="7 8">
    <name type="scientific">Anaeromyxobacter paludicola</name>
    <dbReference type="NCBI Taxonomy" id="2918171"/>
    <lineage>
        <taxon>Bacteria</taxon>
        <taxon>Pseudomonadati</taxon>
        <taxon>Myxococcota</taxon>
        <taxon>Myxococcia</taxon>
        <taxon>Myxococcales</taxon>
        <taxon>Cystobacterineae</taxon>
        <taxon>Anaeromyxobacteraceae</taxon>
        <taxon>Anaeromyxobacter</taxon>
    </lineage>
</organism>
<feature type="transmembrane region" description="Helical" evidence="6">
    <location>
        <begin position="94"/>
        <end position="115"/>
    </location>
</feature>
<reference evidence="8" key="1">
    <citation type="journal article" date="2022" name="Int. J. Syst. Evol. Microbiol.">
        <title>Anaeromyxobacter oryzae sp. nov., Anaeromyxobacter diazotrophicus sp. nov. and Anaeromyxobacter paludicola sp. nov., isolated from paddy soils.</title>
        <authorList>
            <person name="Itoh H."/>
            <person name="Xu Z."/>
            <person name="Mise K."/>
            <person name="Masuda Y."/>
            <person name="Ushijima N."/>
            <person name="Hayakawa C."/>
            <person name="Shiratori Y."/>
            <person name="Senoo K."/>
        </authorList>
    </citation>
    <scope>NUCLEOTIDE SEQUENCE [LARGE SCALE GENOMIC DNA]</scope>
    <source>
        <strain evidence="8">Red630</strain>
    </source>
</reference>
<dbReference type="InterPro" id="IPR005538">
    <property type="entry name" value="LrgA/CidA"/>
</dbReference>
<evidence type="ECO:0000313" key="7">
    <source>
        <dbReference type="EMBL" id="BDG07322.1"/>
    </source>
</evidence>
<evidence type="ECO:0000256" key="4">
    <source>
        <dbReference type="ARBA" id="ARBA00022989"/>
    </source>
</evidence>
<gene>
    <name evidence="7" type="ORF">AMPC_04350</name>
</gene>
<evidence type="ECO:0000256" key="5">
    <source>
        <dbReference type="ARBA" id="ARBA00023136"/>
    </source>
</evidence>
<name>A0ABM7X674_9BACT</name>
<comment type="subcellular location">
    <subcellularLocation>
        <location evidence="1">Cell membrane</location>
        <topology evidence="1">Multi-pass membrane protein</topology>
    </subcellularLocation>
</comment>
<keyword evidence="3 6" id="KW-0812">Transmembrane</keyword>
<dbReference type="EMBL" id="AP025592">
    <property type="protein sequence ID" value="BDG07322.1"/>
    <property type="molecule type" value="Genomic_DNA"/>
</dbReference>
<feature type="transmembrane region" description="Helical" evidence="6">
    <location>
        <begin position="64"/>
        <end position="82"/>
    </location>
</feature>
<keyword evidence="8" id="KW-1185">Reference proteome</keyword>
<keyword evidence="5 6" id="KW-0472">Membrane</keyword>
<dbReference type="PANTHER" id="PTHR33931">
    <property type="entry name" value="HOLIN-LIKE PROTEIN CIDA-RELATED"/>
    <property type="match status" value="1"/>
</dbReference>
<dbReference type="RefSeq" id="WP_248343948.1">
    <property type="nucleotide sequence ID" value="NZ_AP025592.1"/>
</dbReference>
<evidence type="ECO:0000313" key="8">
    <source>
        <dbReference type="Proteomes" id="UP001162734"/>
    </source>
</evidence>
<evidence type="ECO:0000256" key="1">
    <source>
        <dbReference type="ARBA" id="ARBA00004651"/>
    </source>
</evidence>
<evidence type="ECO:0000256" key="3">
    <source>
        <dbReference type="ARBA" id="ARBA00022692"/>
    </source>
</evidence>
<keyword evidence="2" id="KW-1003">Cell membrane</keyword>